<gene>
    <name evidence="2" type="ORF">B7O98_08105</name>
</gene>
<evidence type="ECO:0000313" key="2">
    <source>
        <dbReference type="EMBL" id="PUA31939.1"/>
    </source>
</evidence>
<dbReference type="EMBL" id="NBVN01000005">
    <property type="protein sequence ID" value="PUA31939.1"/>
    <property type="molecule type" value="Genomic_DNA"/>
</dbReference>
<dbReference type="InterPro" id="IPR002716">
    <property type="entry name" value="PIN_dom"/>
</dbReference>
<dbReference type="Gene3D" id="3.40.50.1010">
    <property type="entry name" value="5'-nuclease"/>
    <property type="match status" value="1"/>
</dbReference>
<name>A0A2R7Y3E4_9CREN</name>
<reference evidence="2 3" key="1">
    <citation type="journal article" date="2018" name="Syst. Appl. Microbiol.">
        <title>A new symbiotic nanoarchaeote (Candidatus Nanoclepta minutus) and its host (Zestosphaera tikiterensis gen. nov., sp. nov.) from a New Zealand hot spring.</title>
        <authorList>
            <person name="St John E."/>
            <person name="Liu Y."/>
            <person name="Podar M."/>
            <person name="Stott M.B."/>
            <person name="Meneghin J."/>
            <person name="Chen Z."/>
            <person name="Lagutin K."/>
            <person name="Mitchell K."/>
            <person name="Reysenbach A.L."/>
        </authorList>
    </citation>
    <scope>NUCLEOTIDE SEQUENCE [LARGE SCALE GENOMIC DNA]</scope>
    <source>
        <strain evidence="2">NZ3</strain>
    </source>
</reference>
<evidence type="ECO:0000313" key="3">
    <source>
        <dbReference type="Proteomes" id="UP000244093"/>
    </source>
</evidence>
<sequence>MRGKKELAIYLDSSASAIVKRYIEEPGSNVVRELHLKAYSREVFLSSSIWNVGEVLGAFDRAKVIGRMYEETYITVRRRFLLETRRMARLRSLRVVPLRMGILVEGWKLIEKYHIYEADAIQLASAKYVNASQFLTGDKQLHEVATEEKLNSMYLG</sequence>
<protein>
    <submittedName>
        <fullName evidence="2">Twitching motility protein PilT</fullName>
    </submittedName>
</protein>
<feature type="domain" description="PIN" evidence="1">
    <location>
        <begin position="69"/>
        <end position="145"/>
    </location>
</feature>
<dbReference type="SUPFAM" id="SSF88723">
    <property type="entry name" value="PIN domain-like"/>
    <property type="match status" value="1"/>
</dbReference>
<organism evidence="2 3">
    <name type="scientific">Zestosphaera tikiterensis</name>
    <dbReference type="NCBI Taxonomy" id="1973259"/>
    <lineage>
        <taxon>Archaea</taxon>
        <taxon>Thermoproteota</taxon>
        <taxon>Thermoprotei</taxon>
        <taxon>Desulfurococcales</taxon>
        <taxon>Desulfurococcaceae</taxon>
        <taxon>Zestosphaera</taxon>
    </lineage>
</organism>
<dbReference type="InterPro" id="IPR029060">
    <property type="entry name" value="PIN-like_dom_sf"/>
</dbReference>
<evidence type="ECO:0000259" key="1">
    <source>
        <dbReference type="Pfam" id="PF01850"/>
    </source>
</evidence>
<dbReference type="Proteomes" id="UP000244093">
    <property type="component" value="Unassembled WGS sequence"/>
</dbReference>
<accession>A0A2R7Y3E4</accession>
<dbReference type="CDD" id="cd09874">
    <property type="entry name" value="PIN_MT3492-like"/>
    <property type="match status" value="1"/>
</dbReference>
<proteinExistence type="predicted"/>
<dbReference type="AlphaFoldDB" id="A0A2R7Y3E4"/>
<comment type="caution">
    <text evidence="2">The sequence shown here is derived from an EMBL/GenBank/DDBJ whole genome shotgun (WGS) entry which is preliminary data.</text>
</comment>
<dbReference type="Pfam" id="PF01850">
    <property type="entry name" value="PIN"/>
    <property type="match status" value="1"/>
</dbReference>